<evidence type="ECO:0000313" key="3">
    <source>
        <dbReference type="EMBL" id="MFC3680546.1"/>
    </source>
</evidence>
<dbReference type="EMBL" id="JBHRYB010000008">
    <property type="protein sequence ID" value="MFC3680546.1"/>
    <property type="molecule type" value="Genomic_DNA"/>
</dbReference>
<dbReference type="Pfam" id="PF13519">
    <property type="entry name" value="VWA_2"/>
    <property type="match status" value="1"/>
</dbReference>
<reference evidence="4" key="1">
    <citation type="journal article" date="2019" name="Int. J. Syst. Evol. Microbiol.">
        <title>The Global Catalogue of Microorganisms (GCM) 10K type strain sequencing project: providing services to taxonomists for standard genome sequencing and annotation.</title>
        <authorList>
            <consortium name="The Broad Institute Genomics Platform"/>
            <consortium name="The Broad Institute Genome Sequencing Center for Infectious Disease"/>
            <person name="Wu L."/>
            <person name="Ma J."/>
        </authorList>
    </citation>
    <scope>NUCLEOTIDE SEQUENCE [LARGE SCALE GENOMIC DNA]</scope>
    <source>
        <strain evidence="4">KCTC 42424</strain>
    </source>
</reference>
<evidence type="ECO:0000313" key="4">
    <source>
        <dbReference type="Proteomes" id="UP001595722"/>
    </source>
</evidence>
<dbReference type="InterPro" id="IPR002035">
    <property type="entry name" value="VWF_A"/>
</dbReference>
<dbReference type="PROSITE" id="PS51257">
    <property type="entry name" value="PROKAR_LIPOPROTEIN"/>
    <property type="match status" value="1"/>
</dbReference>
<feature type="region of interest" description="Disordered" evidence="1">
    <location>
        <begin position="26"/>
        <end position="45"/>
    </location>
</feature>
<dbReference type="Proteomes" id="UP001595722">
    <property type="component" value="Unassembled WGS sequence"/>
</dbReference>
<gene>
    <name evidence="3" type="ORF">ACFOMG_10610</name>
</gene>
<dbReference type="InterPro" id="IPR036465">
    <property type="entry name" value="vWFA_dom_sf"/>
</dbReference>
<protein>
    <submittedName>
        <fullName evidence="3">VWA domain-containing protein</fullName>
    </submittedName>
</protein>
<dbReference type="RefSeq" id="WP_376866537.1">
    <property type="nucleotide sequence ID" value="NZ_JBHRYB010000008.1"/>
</dbReference>
<dbReference type="Gene3D" id="3.40.50.410">
    <property type="entry name" value="von Willebrand factor, type A domain"/>
    <property type="match status" value="1"/>
</dbReference>
<dbReference type="SUPFAM" id="SSF53300">
    <property type="entry name" value="vWA-like"/>
    <property type="match status" value="1"/>
</dbReference>
<name>A0ABV7VSM6_9GAMM</name>
<feature type="domain" description="VWFA" evidence="2">
    <location>
        <begin position="132"/>
        <end position="221"/>
    </location>
</feature>
<evidence type="ECO:0000259" key="2">
    <source>
        <dbReference type="Pfam" id="PF13519"/>
    </source>
</evidence>
<comment type="caution">
    <text evidence="3">The sequence shown here is derived from an EMBL/GenBank/DDBJ whole genome shotgun (WGS) entry which is preliminary data.</text>
</comment>
<organism evidence="3 4">
    <name type="scientific">Bacterioplanoides pacificum</name>
    <dbReference type="NCBI Taxonomy" id="1171596"/>
    <lineage>
        <taxon>Bacteria</taxon>
        <taxon>Pseudomonadati</taxon>
        <taxon>Pseudomonadota</taxon>
        <taxon>Gammaproteobacteria</taxon>
        <taxon>Oceanospirillales</taxon>
        <taxon>Oceanospirillaceae</taxon>
        <taxon>Bacterioplanoides</taxon>
    </lineage>
</organism>
<evidence type="ECO:0000256" key="1">
    <source>
        <dbReference type="SAM" id="MobiDB-lite"/>
    </source>
</evidence>
<keyword evidence="4" id="KW-1185">Reference proteome</keyword>
<sequence length="504" mass="53224">MPSANRYFSLFLFLLLTACGGGDPVVSGDSDGGDSQTPDGSDSTGDSLMTYFPLQFYLQGSGYVEEELFLGISFTPQIHGYLIAPVNVNTLEPVASPDVSEFTITINEEPIQPVEQGLVMQPLLGLDVDLYTLLLIDTSASTQPVNKTALINEIKDFIQQAQSSADPAIRNQRFAVATFAGDVQVLQGIYTRDAATLNAALDNLANNWPSASSGTALYKAIVQGIGSYIGPGNAGGSEDDFTTDGLQDVIETYTQSSNVVSGIRLANTVVFTPGGNTPGKYNFEDAQSALNWQSLLVFSDSETEGSSAPEGMAYSGKPLLYVSIGETDVESQKLAADVLPASYSNFDGIAEGLIRLQQSKVISRVHKGNQYLVRFARLLTNDGEYELVFSSNTASRNYSLTSKLVVDTSGGAIPTPQPAVEITGPKSAYLVANEVSASEANKLYPATRWTVQSYNAGNYSWSVGGVPRASAADGSITISASDAGSTVTLTNTSLSATASVLVTP</sequence>
<accession>A0ABV7VSM6</accession>
<dbReference type="CDD" id="cd00198">
    <property type="entry name" value="vWFA"/>
    <property type="match status" value="1"/>
</dbReference>
<proteinExistence type="predicted"/>